<dbReference type="AlphaFoldDB" id="A0A7J6XTN2"/>
<accession>A0A7J6XTN2</accession>
<dbReference type="EMBL" id="JABDHM010000119">
    <property type="protein sequence ID" value="KAF5217831.1"/>
    <property type="molecule type" value="Genomic_DNA"/>
</dbReference>
<name>A0A7J6XTN2_TRYCR</name>
<evidence type="ECO:0000256" key="1">
    <source>
        <dbReference type="SAM" id="MobiDB-lite"/>
    </source>
</evidence>
<gene>
    <name evidence="2" type="ORF">ECC02_009301</name>
</gene>
<sequence length="484" mass="52930">MTGVETMWPRAHREPLERLVVEQPQCAYSSSTVLNNPEGHVCLSQLSAISPEKEEGSAAVEGFSSLEALGSSPELDEETCRWKARLRTVMQKPYTDAPHRSRCQVGNDDNNDGGNLRPSKASEPVPLLKLPTQLLGNYGPRRLPSRLLSATRQSAAACGEQCAGFVLPLDWAHHRRWRVTLTTGVVGIDEAEEGFMKLECMAPKRSVALLFDENVIIRHLMRIVAPLSYVVRAVFFYSERLGRYVPLTRENCLRVGWQFRVFVVPMHASPPVAKNYGGLSTANSSFSSSTEETGEFGFSKRTAPSLSFASPVSSLGDGGALWSASAARVSNLRGHSGRGIAGTAVTSNFDRSSNNNRSPVACLRRAVIQAALTQRALSCEFAPLASSSYSILSTPPLSNIEMLRNEIAEGMARLHSLGNLSPPHGRNNTHRNISTVGHNRDCIHGGQEEQRHTTEQRYSFHPPVCIYTSTVGKMRDDSEGKEGG</sequence>
<dbReference type="VEuPathDB" id="TriTrypDB:ECC02_009301"/>
<evidence type="ECO:0000313" key="3">
    <source>
        <dbReference type="Proteomes" id="UP000583944"/>
    </source>
</evidence>
<protein>
    <submittedName>
        <fullName evidence="2">Uncharacterized protein</fullName>
    </submittedName>
</protein>
<evidence type="ECO:0000313" key="2">
    <source>
        <dbReference type="EMBL" id="KAF5217831.1"/>
    </source>
</evidence>
<comment type="caution">
    <text evidence="2">The sequence shown here is derived from an EMBL/GenBank/DDBJ whole genome shotgun (WGS) entry which is preliminary data.</text>
</comment>
<dbReference type="VEuPathDB" id="TriTrypDB:BCY84_12144"/>
<feature type="compositionally biased region" description="Low complexity" evidence="1">
    <location>
        <begin position="106"/>
        <end position="115"/>
    </location>
</feature>
<reference evidence="2 3" key="1">
    <citation type="journal article" date="2019" name="Genome Biol. Evol.">
        <title>Nanopore Sequencing Significantly Improves Genome Assembly of the Protozoan Parasite Trypanosoma cruzi.</title>
        <authorList>
            <person name="Diaz-Viraque F."/>
            <person name="Pita S."/>
            <person name="Greif G."/>
            <person name="de Souza R.C.M."/>
            <person name="Iraola G."/>
            <person name="Robello C."/>
        </authorList>
    </citation>
    <scope>NUCLEOTIDE SEQUENCE [LARGE SCALE GENOMIC DNA]</scope>
    <source>
        <strain evidence="2 3">Berenice</strain>
    </source>
</reference>
<proteinExistence type="predicted"/>
<feature type="region of interest" description="Disordered" evidence="1">
    <location>
        <begin position="93"/>
        <end position="123"/>
    </location>
</feature>
<dbReference type="Proteomes" id="UP000583944">
    <property type="component" value="Unassembled WGS sequence"/>
</dbReference>
<organism evidence="2 3">
    <name type="scientific">Trypanosoma cruzi</name>
    <dbReference type="NCBI Taxonomy" id="5693"/>
    <lineage>
        <taxon>Eukaryota</taxon>
        <taxon>Discoba</taxon>
        <taxon>Euglenozoa</taxon>
        <taxon>Kinetoplastea</taxon>
        <taxon>Metakinetoplastina</taxon>
        <taxon>Trypanosomatida</taxon>
        <taxon>Trypanosomatidae</taxon>
        <taxon>Trypanosoma</taxon>
        <taxon>Schizotrypanum</taxon>
    </lineage>
</organism>